<keyword evidence="6 10" id="KW-0238">DNA-binding</keyword>
<organism evidence="13 14">
    <name type="scientific">Candidatus Terasakiella magnetica</name>
    <dbReference type="NCBI Taxonomy" id="1867952"/>
    <lineage>
        <taxon>Bacteria</taxon>
        <taxon>Pseudomonadati</taxon>
        <taxon>Pseudomonadota</taxon>
        <taxon>Alphaproteobacteria</taxon>
        <taxon>Rhodospirillales</taxon>
        <taxon>Terasakiellaceae</taxon>
        <taxon>Terasakiella</taxon>
    </lineage>
</organism>
<feature type="domain" description="Response regulatory" evidence="11">
    <location>
        <begin position="6"/>
        <end position="119"/>
    </location>
</feature>
<evidence type="ECO:0000313" key="13">
    <source>
        <dbReference type="EMBL" id="SCA55569.1"/>
    </source>
</evidence>
<dbReference type="GO" id="GO:0000976">
    <property type="term" value="F:transcription cis-regulatory region binding"/>
    <property type="evidence" value="ECO:0007669"/>
    <property type="project" value="TreeGrafter"/>
</dbReference>
<dbReference type="GO" id="GO:0005829">
    <property type="term" value="C:cytosol"/>
    <property type="evidence" value="ECO:0007669"/>
    <property type="project" value="TreeGrafter"/>
</dbReference>
<accession>A0A1C3RE74</accession>
<gene>
    <name evidence="13" type="primary">ompR</name>
    <name evidence="13" type="ORF">MTBPR1_110008</name>
</gene>
<evidence type="ECO:0000256" key="2">
    <source>
        <dbReference type="ARBA" id="ARBA00022490"/>
    </source>
</evidence>
<dbReference type="GO" id="GO:0032993">
    <property type="term" value="C:protein-DNA complex"/>
    <property type="evidence" value="ECO:0007669"/>
    <property type="project" value="TreeGrafter"/>
</dbReference>
<dbReference type="GO" id="GO:0000156">
    <property type="term" value="F:phosphorelay response regulator activity"/>
    <property type="evidence" value="ECO:0007669"/>
    <property type="project" value="TreeGrafter"/>
</dbReference>
<keyword evidence="14" id="KW-1185">Reference proteome</keyword>
<dbReference type="InterPro" id="IPR039420">
    <property type="entry name" value="WalR-like"/>
</dbReference>
<keyword evidence="5" id="KW-0805">Transcription regulation</keyword>
<evidence type="ECO:0000256" key="3">
    <source>
        <dbReference type="ARBA" id="ARBA00022553"/>
    </source>
</evidence>
<evidence type="ECO:0000256" key="8">
    <source>
        <dbReference type="ARBA" id="ARBA00067337"/>
    </source>
</evidence>
<dbReference type="PROSITE" id="PS50110">
    <property type="entry name" value="RESPONSE_REGULATORY"/>
    <property type="match status" value="1"/>
</dbReference>
<evidence type="ECO:0000256" key="7">
    <source>
        <dbReference type="ARBA" id="ARBA00023163"/>
    </source>
</evidence>
<dbReference type="Gene3D" id="1.10.10.10">
    <property type="entry name" value="Winged helix-like DNA-binding domain superfamily/Winged helix DNA-binding domain"/>
    <property type="match status" value="1"/>
</dbReference>
<dbReference type="EMBL" id="FLYE01000003">
    <property type="protein sequence ID" value="SCA55569.1"/>
    <property type="molecule type" value="Genomic_DNA"/>
</dbReference>
<dbReference type="PANTHER" id="PTHR48111">
    <property type="entry name" value="REGULATOR OF RPOS"/>
    <property type="match status" value="1"/>
</dbReference>
<dbReference type="PANTHER" id="PTHR48111:SF4">
    <property type="entry name" value="DNA-BINDING DUAL TRANSCRIPTIONAL REGULATOR OMPR"/>
    <property type="match status" value="1"/>
</dbReference>
<dbReference type="RefSeq" id="WP_069186293.1">
    <property type="nucleotide sequence ID" value="NZ_FLYE01000003.1"/>
</dbReference>
<reference evidence="13 14" key="1">
    <citation type="submission" date="2016-07" db="EMBL/GenBank/DDBJ databases">
        <authorList>
            <person name="Lefevre C.T."/>
        </authorList>
    </citation>
    <scope>NUCLEOTIDE SEQUENCE [LARGE SCALE GENOMIC DNA]</scope>
    <source>
        <strain evidence="13">PR1</strain>
    </source>
</reference>
<dbReference type="Pfam" id="PF00486">
    <property type="entry name" value="Trans_reg_C"/>
    <property type="match status" value="1"/>
</dbReference>
<evidence type="ECO:0000256" key="5">
    <source>
        <dbReference type="ARBA" id="ARBA00023015"/>
    </source>
</evidence>
<dbReference type="SMART" id="SM00862">
    <property type="entry name" value="Trans_reg_C"/>
    <property type="match status" value="1"/>
</dbReference>
<evidence type="ECO:0000256" key="1">
    <source>
        <dbReference type="ARBA" id="ARBA00004496"/>
    </source>
</evidence>
<evidence type="ECO:0000313" key="14">
    <source>
        <dbReference type="Proteomes" id="UP000231658"/>
    </source>
</evidence>
<dbReference type="OrthoDB" id="9802426at2"/>
<name>A0A1C3RE74_9PROT</name>
<evidence type="ECO:0000256" key="10">
    <source>
        <dbReference type="PROSITE-ProRule" id="PRU01091"/>
    </source>
</evidence>
<dbReference type="SUPFAM" id="SSF52172">
    <property type="entry name" value="CheY-like"/>
    <property type="match status" value="1"/>
</dbReference>
<keyword evidence="4" id="KW-0902">Two-component regulatory system</keyword>
<dbReference type="Gene3D" id="3.40.50.2300">
    <property type="match status" value="1"/>
</dbReference>
<feature type="domain" description="OmpR/PhoB-type" evidence="12">
    <location>
        <begin position="135"/>
        <end position="235"/>
    </location>
</feature>
<comment type="subcellular location">
    <subcellularLocation>
        <location evidence="1">Cytoplasm</location>
    </subcellularLocation>
</comment>
<protein>
    <recommendedName>
        <fullName evidence="8">Regulatory protein VirG</fullName>
    </recommendedName>
</protein>
<evidence type="ECO:0000256" key="9">
    <source>
        <dbReference type="PROSITE-ProRule" id="PRU00169"/>
    </source>
</evidence>
<dbReference type="SUPFAM" id="SSF46894">
    <property type="entry name" value="C-terminal effector domain of the bipartite response regulators"/>
    <property type="match status" value="1"/>
</dbReference>
<dbReference type="AlphaFoldDB" id="A0A1C3RE74"/>
<dbReference type="InterPro" id="IPR001789">
    <property type="entry name" value="Sig_transdc_resp-reg_receiver"/>
</dbReference>
<feature type="modified residue" description="4-aspartylphosphate" evidence="9">
    <location>
        <position position="55"/>
    </location>
</feature>
<dbReference type="InterPro" id="IPR001867">
    <property type="entry name" value="OmpR/PhoB-type_DNA-bd"/>
</dbReference>
<proteinExistence type="predicted"/>
<dbReference type="CDD" id="cd00383">
    <property type="entry name" value="trans_reg_C"/>
    <property type="match status" value="1"/>
</dbReference>
<dbReference type="Proteomes" id="UP000231658">
    <property type="component" value="Unassembled WGS sequence"/>
</dbReference>
<evidence type="ECO:0000256" key="4">
    <source>
        <dbReference type="ARBA" id="ARBA00023012"/>
    </source>
</evidence>
<dbReference type="FunFam" id="1.10.10.10:FF:000099">
    <property type="entry name" value="Two-component system response regulator TorR"/>
    <property type="match status" value="1"/>
</dbReference>
<dbReference type="Pfam" id="PF00072">
    <property type="entry name" value="Response_reg"/>
    <property type="match status" value="1"/>
</dbReference>
<keyword evidence="3 9" id="KW-0597">Phosphoprotein</keyword>
<keyword evidence="7" id="KW-0804">Transcription</keyword>
<sequence length="240" mass="26464">MTDTGHILVVDDEPHICSLVERCLTGVGFRASSASSGAEMKTALAKGDVDMVVLDLMLQGEDGLDLLREIRTENHIPVIILTGMGETADMVIGLELGADDYISKPFEPRELRARVRSVLRRAKGNIQNEPKGDDISEMRFAGWTLDRMARKLIDPEGNESPLTAAQFDLLCALASHPNRVLSRDQLLDLARGRESSPFDRSIDVHIGHLRQKIELDPKDPTMIKTVYGAGYIFTPNVTVS</sequence>
<feature type="DNA-binding region" description="OmpR/PhoB-type" evidence="10">
    <location>
        <begin position="135"/>
        <end position="235"/>
    </location>
</feature>
<dbReference type="InterPro" id="IPR016032">
    <property type="entry name" value="Sig_transdc_resp-reg_C-effctor"/>
</dbReference>
<evidence type="ECO:0000259" key="11">
    <source>
        <dbReference type="PROSITE" id="PS50110"/>
    </source>
</evidence>
<dbReference type="GO" id="GO:0006355">
    <property type="term" value="P:regulation of DNA-templated transcription"/>
    <property type="evidence" value="ECO:0007669"/>
    <property type="project" value="InterPro"/>
</dbReference>
<dbReference type="SMART" id="SM00448">
    <property type="entry name" value="REC"/>
    <property type="match status" value="1"/>
</dbReference>
<dbReference type="PROSITE" id="PS51755">
    <property type="entry name" value="OMPR_PHOB"/>
    <property type="match status" value="1"/>
</dbReference>
<dbReference type="InterPro" id="IPR036388">
    <property type="entry name" value="WH-like_DNA-bd_sf"/>
</dbReference>
<evidence type="ECO:0000256" key="6">
    <source>
        <dbReference type="ARBA" id="ARBA00023125"/>
    </source>
</evidence>
<keyword evidence="2" id="KW-0963">Cytoplasm</keyword>
<evidence type="ECO:0000259" key="12">
    <source>
        <dbReference type="PROSITE" id="PS51755"/>
    </source>
</evidence>
<dbReference type="InterPro" id="IPR011006">
    <property type="entry name" value="CheY-like_superfamily"/>
</dbReference>
<dbReference type="Gene3D" id="6.10.250.690">
    <property type="match status" value="1"/>
</dbReference>
<dbReference type="STRING" id="1867952.MTBPR1_110008"/>